<evidence type="ECO:0000313" key="2">
    <source>
        <dbReference type="EMBL" id="VFK46076.1"/>
    </source>
</evidence>
<dbReference type="AlphaFoldDB" id="A0A451BRP1"/>
<protein>
    <submittedName>
        <fullName evidence="3">Uncharacterized protein</fullName>
    </submittedName>
</protein>
<dbReference type="EMBL" id="CAADHB010000188">
    <property type="protein sequence ID" value="VFK80973.1"/>
    <property type="molecule type" value="Genomic_DNA"/>
</dbReference>
<reference evidence="3" key="1">
    <citation type="submission" date="2019-02" db="EMBL/GenBank/DDBJ databases">
        <authorList>
            <person name="Gruber-Vodicka R. H."/>
            <person name="Seah K. B. B."/>
        </authorList>
    </citation>
    <scope>NUCLEOTIDE SEQUENCE</scope>
    <source>
        <strain evidence="3">BECK_S127</strain>
        <strain evidence="2">BECK_S1320</strain>
        <strain evidence="1">BECK_S1321</strain>
    </source>
</reference>
<sequence length="80" mass="9193">MSEFDVGGRVWRFYIDDMIRFAERIQTYTEGLEQRDFVNDGLTHDATLRNLELRACLVKKDIGCKSGRIGAFCRKSSAKS</sequence>
<dbReference type="EMBL" id="CAADFR010000062">
    <property type="protein sequence ID" value="VFK40561.1"/>
    <property type="molecule type" value="Genomic_DNA"/>
</dbReference>
<accession>A0A451BRP1</accession>
<evidence type="ECO:0000313" key="1">
    <source>
        <dbReference type="EMBL" id="VFK40561.1"/>
    </source>
</evidence>
<name>A0A451BRP1_9GAMM</name>
<organism evidence="3">
    <name type="scientific">Candidatus Kentrum sp. SD</name>
    <dbReference type="NCBI Taxonomy" id="2126332"/>
    <lineage>
        <taxon>Bacteria</taxon>
        <taxon>Pseudomonadati</taxon>
        <taxon>Pseudomonadota</taxon>
        <taxon>Gammaproteobacteria</taxon>
        <taxon>Candidatus Kentrum</taxon>
    </lineage>
</organism>
<proteinExistence type="predicted"/>
<gene>
    <name evidence="3" type="ORF">BECKSD772D_GA0070982_11884</name>
    <name evidence="2" type="ORF">BECKSD772E_GA0070983_106621</name>
    <name evidence="1" type="ORF">BECKSD772F_GA0070984_106222</name>
</gene>
<dbReference type="EMBL" id="CAADFU010000066">
    <property type="protein sequence ID" value="VFK46076.1"/>
    <property type="molecule type" value="Genomic_DNA"/>
</dbReference>
<evidence type="ECO:0000313" key="3">
    <source>
        <dbReference type="EMBL" id="VFK80973.1"/>
    </source>
</evidence>